<keyword evidence="2" id="KW-1185">Reference proteome</keyword>
<gene>
    <name evidence="1 3" type="ORF">BDZ99DRAFT_540431</name>
</gene>
<dbReference type="RefSeq" id="XP_033572700.1">
    <property type="nucleotide sequence ID" value="XM_033726711.1"/>
</dbReference>
<reference evidence="3" key="3">
    <citation type="submission" date="2025-04" db="UniProtKB">
        <authorList>
            <consortium name="RefSeq"/>
        </authorList>
    </citation>
    <scope>IDENTIFICATION</scope>
    <source>
        <strain evidence="3">CBS 304.34</strain>
    </source>
</reference>
<evidence type="ECO:0000313" key="3">
    <source>
        <dbReference type="RefSeq" id="XP_033572700.1"/>
    </source>
</evidence>
<dbReference type="EMBL" id="MU003709">
    <property type="protein sequence ID" value="KAF2805736.1"/>
    <property type="molecule type" value="Genomic_DNA"/>
</dbReference>
<organism evidence="1">
    <name type="scientific">Mytilinidion resinicola</name>
    <dbReference type="NCBI Taxonomy" id="574789"/>
    <lineage>
        <taxon>Eukaryota</taxon>
        <taxon>Fungi</taxon>
        <taxon>Dikarya</taxon>
        <taxon>Ascomycota</taxon>
        <taxon>Pezizomycotina</taxon>
        <taxon>Dothideomycetes</taxon>
        <taxon>Pleosporomycetidae</taxon>
        <taxon>Mytilinidiales</taxon>
        <taxon>Mytilinidiaceae</taxon>
        <taxon>Mytilinidion</taxon>
    </lineage>
</organism>
<accession>A0A6A6YA95</accession>
<dbReference type="AlphaFoldDB" id="A0A6A6YA95"/>
<evidence type="ECO:0000313" key="1">
    <source>
        <dbReference type="EMBL" id="KAF2805736.1"/>
    </source>
</evidence>
<evidence type="ECO:0000313" key="2">
    <source>
        <dbReference type="Proteomes" id="UP000504636"/>
    </source>
</evidence>
<reference evidence="3" key="2">
    <citation type="submission" date="2020-04" db="EMBL/GenBank/DDBJ databases">
        <authorList>
            <consortium name="NCBI Genome Project"/>
        </authorList>
    </citation>
    <scope>NUCLEOTIDE SEQUENCE</scope>
    <source>
        <strain evidence="3">CBS 304.34</strain>
    </source>
</reference>
<dbReference type="Proteomes" id="UP000504636">
    <property type="component" value="Unplaced"/>
</dbReference>
<dbReference type="GeneID" id="54467604"/>
<proteinExistence type="predicted"/>
<sequence>MRSFACRGGRGVRRISIIFRLRDAMSAKRISCGGISPLRRLRHICLCLSVLSIPALIQRLLLSAYYPYSLPRPKRALLLRIHHHPPLQPSLSPSLAGTALPKMASILHSAPTISSAWDYSSTLKSVLPL</sequence>
<name>A0A6A6YA95_9PEZI</name>
<reference evidence="1 3" key="1">
    <citation type="journal article" date="2020" name="Stud. Mycol.">
        <title>101 Dothideomycetes genomes: a test case for predicting lifestyles and emergence of pathogens.</title>
        <authorList>
            <person name="Haridas S."/>
            <person name="Albert R."/>
            <person name="Binder M."/>
            <person name="Bloem J."/>
            <person name="Labutti K."/>
            <person name="Salamov A."/>
            <person name="Andreopoulos B."/>
            <person name="Baker S."/>
            <person name="Barry K."/>
            <person name="Bills G."/>
            <person name="Bluhm B."/>
            <person name="Cannon C."/>
            <person name="Castanera R."/>
            <person name="Culley D."/>
            <person name="Daum C."/>
            <person name="Ezra D."/>
            <person name="Gonzalez J."/>
            <person name="Henrissat B."/>
            <person name="Kuo A."/>
            <person name="Liang C."/>
            <person name="Lipzen A."/>
            <person name="Lutzoni F."/>
            <person name="Magnuson J."/>
            <person name="Mondo S."/>
            <person name="Nolan M."/>
            <person name="Ohm R."/>
            <person name="Pangilinan J."/>
            <person name="Park H.-J."/>
            <person name="Ramirez L."/>
            <person name="Alfaro M."/>
            <person name="Sun H."/>
            <person name="Tritt A."/>
            <person name="Yoshinaga Y."/>
            <person name="Zwiers L.-H."/>
            <person name="Turgeon B."/>
            <person name="Goodwin S."/>
            <person name="Spatafora J."/>
            <person name="Crous P."/>
            <person name="Grigoriev I."/>
        </authorList>
    </citation>
    <scope>NUCLEOTIDE SEQUENCE</scope>
    <source>
        <strain evidence="1 3">CBS 304.34</strain>
    </source>
</reference>
<protein>
    <submittedName>
        <fullName evidence="1 3">Uncharacterized protein</fullName>
    </submittedName>
</protein>